<gene>
    <name evidence="2" type="ORF">SAMN04488544_3652</name>
</gene>
<dbReference type="CDD" id="cd00090">
    <property type="entry name" value="HTH_ARSR"/>
    <property type="match status" value="1"/>
</dbReference>
<evidence type="ECO:0000313" key="3">
    <source>
        <dbReference type="Proteomes" id="UP000198825"/>
    </source>
</evidence>
<dbReference type="InterPro" id="IPR036390">
    <property type="entry name" value="WH_DNA-bd_sf"/>
</dbReference>
<dbReference type="Gene3D" id="1.10.10.10">
    <property type="entry name" value="Winged helix-like DNA-binding domain superfamily/Winged helix DNA-binding domain"/>
    <property type="match status" value="1"/>
</dbReference>
<dbReference type="SUPFAM" id="SSF46785">
    <property type="entry name" value="Winged helix' DNA-binding domain"/>
    <property type="match status" value="1"/>
</dbReference>
<keyword evidence="3" id="KW-1185">Reference proteome</keyword>
<sequence length="162" mass="17216">MTDVEDRLAALEQAVDRLTRVRAAQDEAGSPDLWVVDGVRERHPGGAVVFGGTAAVGKGEVVWQWGSDTETLREADWSGAAGVFDALGHPVRLRLLQRVLNGTVTTHDLALDEALGTTGQLHHHLRALVAAGWLQSVGRGTWAVPAPRVVPLLVVLSAGLAR</sequence>
<evidence type="ECO:0000313" key="2">
    <source>
        <dbReference type="EMBL" id="SDV02531.1"/>
    </source>
</evidence>
<organism evidence="2 3">
    <name type="scientific">Microlunatus sagamiharensis</name>
    <dbReference type="NCBI Taxonomy" id="546874"/>
    <lineage>
        <taxon>Bacteria</taxon>
        <taxon>Bacillati</taxon>
        <taxon>Actinomycetota</taxon>
        <taxon>Actinomycetes</taxon>
        <taxon>Propionibacteriales</taxon>
        <taxon>Propionibacteriaceae</taxon>
        <taxon>Microlunatus</taxon>
    </lineage>
</organism>
<proteinExistence type="predicted"/>
<accession>A0A1H2NBH8</accession>
<dbReference type="OrthoDB" id="3730926at2"/>
<dbReference type="InterPro" id="IPR011991">
    <property type="entry name" value="ArsR-like_HTH"/>
</dbReference>
<feature type="coiled-coil region" evidence="1">
    <location>
        <begin position="1"/>
        <end position="28"/>
    </location>
</feature>
<dbReference type="InterPro" id="IPR036388">
    <property type="entry name" value="WH-like_DNA-bd_sf"/>
</dbReference>
<dbReference type="STRING" id="546874.SAMN04488544_3652"/>
<name>A0A1H2NBH8_9ACTN</name>
<protein>
    <submittedName>
        <fullName evidence="2">Helix-turn-helix domain-containing protein</fullName>
    </submittedName>
</protein>
<keyword evidence="1" id="KW-0175">Coiled coil</keyword>
<dbReference type="RefSeq" id="WP_091077701.1">
    <property type="nucleotide sequence ID" value="NZ_LT629799.1"/>
</dbReference>
<dbReference type="Proteomes" id="UP000198825">
    <property type="component" value="Chromosome I"/>
</dbReference>
<dbReference type="AlphaFoldDB" id="A0A1H2NBH8"/>
<evidence type="ECO:0000256" key="1">
    <source>
        <dbReference type="SAM" id="Coils"/>
    </source>
</evidence>
<dbReference type="EMBL" id="LT629799">
    <property type="protein sequence ID" value="SDV02531.1"/>
    <property type="molecule type" value="Genomic_DNA"/>
</dbReference>
<reference evidence="3" key="1">
    <citation type="submission" date="2016-10" db="EMBL/GenBank/DDBJ databases">
        <authorList>
            <person name="Varghese N."/>
            <person name="Submissions S."/>
        </authorList>
    </citation>
    <scope>NUCLEOTIDE SEQUENCE [LARGE SCALE GENOMIC DNA]</scope>
    <source>
        <strain evidence="3">DSM 21743</strain>
    </source>
</reference>